<dbReference type="PaxDb" id="4081-Solyc04g082100.1.1"/>
<dbReference type="EnsemblPlants" id="Solyc04g082100.2.1">
    <property type="protein sequence ID" value="Solyc04g082100.2.1.1"/>
    <property type="gene ID" value="Solyc04g082100.2"/>
</dbReference>
<dbReference type="AlphaFoldDB" id="A0A3Q7GC97"/>
<proteinExistence type="predicted"/>
<sequence length="46" mass="5069">LILPSRSPTTSSTAMNNFCSHCSNVTFFPTAYLMHQLISSKSLGYN</sequence>
<organism evidence="1">
    <name type="scientific">Solanum lycopersicum</name>
    <name type="common">Tomato</name>
    <name type="synonym">Lycopersicon esculentum</name>
    <dbReference type="NCBI Taxonomy" id="4081"/>
    <lineage>
        <taxon>Eukaryota</taxon>
        <taxon>Viridiplantae</taxon>
        <taxon>Streptophyta</taxon>
        <taxon>Embryophyta</taxon>
        <taxon>Tracheophyta</taxon>
        <taxon>Spermatophyta</taxon>
        <taxon>Magnoliopsida</taxon>
        <taxon>eudicotyledons</taxon>
        <taxon>Gunneridae</taxon>
        <taxon>Pentapetalae</taxon>
        <taxon>asterids</taxon>
        <taxon>lamiids</taxon>
        <taxon>Solanales</taxon>
        <taxon>Solanaceae</taxon>
        <taxon>Solanoideae</taxon>
        <taxon>Solaneae</taxon>
        <taxon>Solanum</taxon>
        <taxon>Solanum subgen. Lycopersicon</taxon>
    </lineage>
</organism>
<protein>
    <submittedName>
        <fullName evidence="1">Uncharacterized protein</fullName>
    </submittedName>
</protein>
<dbReference type="Gramene" id="Solyc04g082100.2.1">
    <property type="protein sequence ID" value="Solyc04g082100.2.1.1"/>
    <property type="gene ID" value="Solyc04g082100.2"/>
</dbReference>
<dbReference type="Proteomes" id="UP000004994">
    <property type="component" value="Chromosome 4"/>
</dbReference>
<reference evidence="1" key="2">
    <citation type="submission" date="2019-01" db="UniProtKB">
        <authorList>
            <consortium name="EnsemblPlants"/>
        </authorList>
    </citation>
    <scope>IDENTIFICATION</scope>
    <source>
        <strain evidence="1">cv. Heinz 1706</strain>
    </source>
</reference>
<name>A0A3Q7GC97_SOLLC</name>
<accession>A0A3Q7GC97</accession>
<keyword evidence="2" id="KW-1185">Reference proteome</keyword>
<reference evidence="1" key="1">
    <citation type="journal article" date="2012" name="Nature">
        <title>The tomato genome sequence provides insights into fleshy fruit evolution.</title>
        <authorList>
            <consortium name="Tomato Genome Consortium"/>
        </authorList>
    </citation>
    <scope>NUCLEOTIDE SEQUENCE [LARGE SCALE GENOMIC DNA]</scope>
    <source>
        <strain evidence="1">cv. Heinz 1706</strain>
    </source>
</reference>
<dbReference type="InParanoid" id="A0A3Q7GC97"/>
<evidence type="ECO:0000313" key="1">
    <source>
        <dbReference type="EnsemblPlants" id="Solyc04g082100.2.1.1"/>
    </source>
</evidence>
<evidence type="ECO:0000313" key="2">
    <source>
        <dbReference type="Proteomes" id="UP000004994"/>
    </source>
</evidence>